<proteinExistence type="predicted"/>
<evidence type="ECO:0000313" key="5">
    <source>
        <dbReference type="RefSeq" id="XP_022729772.1"/>
    </source>
</evidence>
<evidence type="ECO:0000256" key="1">
    <source>
        <dbReference type="ARBA" id="ARBA00022729"/>
    </source>
</evidence>
<dbReference type="FunFam" id="3.30.430.20:FF:000003">
    <property type="entry name" value="Cysteine-rich RLK (RECEPTOR-like protein kinase) 10"/>
    <property type="match status" value="1"/>
</dbReference>
<dbReference type="PROSITE" id="PS51473">
    <property type="entry name" value="GNK2"/>
    <property type="match status" value="1"/>
</dbReference>
<name>A0A6P5XPB9_DURZI</name>
<gene>
    <name evidence="5" type="primary">LOC111284928</name>
</gene>
<dbReference type="CDD" id="cd23509">
    <property type="entry name" value="Gnk2-like"/>
    <property type="match status" value="1"/>
</dbReference>
<reference evidence="5" key="1">
    <citation type="submission" date="2025-08" db="UniProtKB">
        <authorList>
            <consortium name="RefSeq"/>
        </authorList>
    </citation>
    <scope>IDENTIFICATION</scope>
    <source>
        <tissue evidence="5">Fruit stalk</tissue>
    </source>
</reference>
<evidence type="ECO:0000259" key="3">
    <source>
        <dbReference type="PROSITE" id="PS51473"/>
    </source>
</evidence>
<dbReference type="InterPro" id="IPR002902">
    <property type="entry name" value="GNK2"/>
</dbReference>
<dbReference type="InterPro" id="IPR038408">
    <property type="entry name" value="GNK2_sf"/>
</dbReference>
<dbReference type="PANTHER" id="PTHR32099:SF51">
    <property type="entry name" value="CYSTEINE-RICH RECEPTOR-LIKE PROTEIN KINASE 25 ISOFORM X1"/>
    <property type="match status" value="1"/>
</dbReference>
<dbReference type="GeneID" id="111284928"/>
<keyword evidence="2" id="KW-0677">Repeat</keyword>
<dbReference type="PANTHER" id="PTHR32099">
    <property type="entry name" value="CYSTEINE-RICH REPEAT SECRETORY PROTEIN"/>
    <property type="match status" value="1"/>
</dbReference>
<keyword evidence="1" id="KW-0732">Signal</keyword>
<dbReference type="OrthoDB" id="957978at2759"/>
<sequence length="149" mass="16860">MEHEFLYKSVIKAMGKGEGGMAMGSSRLFLLFYLVLPFLATLTLTADQYFQDRCISAAGNYTTNSTYQANLNNLFFQLTSLTEFNYGFYNLSAGEYTTKVNAIALCRGDINQADCNGCLNDTISELRQRCPFYKEVVGWSEFCMLRYAN</sequence>
<dbReference type="AlphaFoldDB" id="A0A6P5XPB9"/>
<feature type="domain" description="Gnk2-homologous" evidence="3">
    <location>
        <begin position="49"/>
        <end position="149"/>
    </location>
</feature>
<dbReference type="KEGG" id="dzi:111284928"/>
<evidence type="ECO:0000256" key="2">
    <source>
        <dbReference type="ARBA" id="ARBA00022737"/>
    </source>
</evidence>
<organism evidence="4 5">
    <name type="scientific">Durio zibethinus</name>
    <name type="common">Durian</name>
    <dbReference type="NCBI Taxonomy" id="66656"/>
    <lineage>
        <taxon>Eukaryota</taxon>
        <taxon>Viridiplantae</taxon>
        <taxon>Streptophyta</taxon>
        <taxon>Embryophyta</taxon>
        <taxon>Tracheophyta</taxon>
        <taxon>Spermatophyta</taxon>
        <taxon>Magnoliopsida</taxon>
        <taxon>eudicotyledons</taxon>
        <taxon>Gunneridae</taxon>
        <taxon>Pentapetalae</taxon>
        <taxon>rosids</taxon>
        <taxon>malvids</taxon>
        <taxon>Malvales</taxon>
        <taxon>Malvaceae</taxon>
        <taxon>Helicteroideae</taxon>
        <taxon>Durio</taxon>
    </lineage>
</organism>
<dbReference type="RefSeq" id="XP_022729772.1">
    <property type="nucleotide sequence ID" value="XM_022874037.1"/>
</dbReference>
<dbReference type="Pfam" id="PF01657">
    <property type="entry name" value="Stress-antifung"/>
    <property type="match status" value="1"/>
</dbReference>
<dbReference type="Gene3D" id="3.30.430.20">
    <property type="entry name" value="Gnk2 domain, C-X8-C-X2-C motif"/>
    <property type="match status" value="1"/>
</dbReference>
<protein>
    <submittedName>
        <fullName evidence="5">Cysteine-rich repeat secretory protein 38-like</fullName>
    </submittedName>
</protein>
<evidence type="ECO:0000313" key="4">
    <source>
        <dbReference type="Proteomes" id="UP000515121"/>
    </source>
</evidence>
<keyword evidence="4" id="KW-1185">Reference proteome</keyword>
<accession>A0A6P5XPB9</accession>
<dbReference type="Proteomes" id="UP000515121">
    <property type="component" value="Unplaced"/>
</dbReference>